<reference evidence="9 10" key="1">
    <citation type="submission" date="2014-11" db="EMBL/GenBank/DDBJ databases">
        <title>Genome sequence of Flavihumibacter solisilvae 3-3.</title>
        <authorList>
            <person name="Zhou G."/>
            <person name="Li M."/>
            <person name="Wang G."/>
        </authorList>
    </citation>
    <scope>NUCLEOTIDE SEQUENCE [LARGE SCALE GENOMIC DNA]</scope>
    <source>
        <strain evidence="9 10">3-3</strain>
    </source>
</reference>
<keyword evidence="3" id="KW-0813">Transport</keyword>
<keyword evidence="7" id="KW-0998">Cell outer membrane</keyword>
<evidence type="ECO:0000256" key="1">
    <source>
        <dbReference type="ARBA" id="ARBA00004442"/>
    </source>
</evidence>
<evidence type="ECO:0008006" key="11">
    <source>
        <dbReference type="Google" id="ProtNLM"/>
    </source>
</evidence>
<keyword evidence="10" id="KW-1185">Reference proteome</keyword>
<name>A0A0C1ILH5_9BACT</name>
<evidence type="ECO:0000256" key="7">
    <source>
        <dbReference type="ARBA" id="ARBA00023237"/>
    </source>
</evidence>
<dbReference type="InterPro" id="IPR003423">
    <property type="entry name" value="OMP_efflux"/>
</dbReference>
<dbReference type="GO" id="GO:0015562">
    <property type="term" value="F:efflux transmembrane transporter activity"/>
    <property type="evidence" value="ECO:0007669"/>
    <property type="project" value="InterPro"/>
</dbReference>
<dbReference type="SUPFAM" id="SSF56954">
    <property type="entry name" value="Outer membrane efflux proteins (OEP)"/>
    <property type="match status" value="1"/>
</dbReference>
<dbReference type="EMBL" id="JSVC01000009">
    <property type="protein sequence ID" value="KIC95065.1"/>
    <property type="molecule type" value="Genomic_DNA"/>
</dbReference>
<accession>A0A0C1ILH5</accession>
<evidence type="ECO:0000313" key="9">
    <source>
        <dbReference type="EMBL" id="KIC95065.1"/>
    </source>
</evidence>
<feature type="chain" id="PRO_5002133425" description="Transporter" evidence="8">
    <location>
        <begin position="22"/>
        <end position="439"/>
    </location>
</feature>
<dbReference type="STRING" id="1349421.OI18_09315"/>
<evidence type="ECO:0000256" key="2">
    <source>
        <dbReference type="ARBA" id="ARBA00007613"/>
    </source>
</evidence>
<dbReference type="Gene3D" id="1.20.1600.10">
    <property type="entry name" value="Outer membrane efflux proteins (OEP)"/>
    <property type="match status" value="1"/>
</dbReference>
<evidence type="ECO:0000256" key="3">
    <source>
        <dbReference type="ARBA" id="ARBA00022448"/>
    </source>
</evidence>
<comment type="subcellular location">
    <subcellularLocation>
        <location evidence="1">Cell outer membrane</location>
    </subcellularLocation>
</comment>
<dbReference type="GO" id="GO:0009279">
    <property type="term" value="C:cell outer membrane"/>
    <property type="evidence" value="ECO:0007669"/>
    <property type="project" value="UniProtKB-SubCell"/>
</dbReference>
<comment type="similarity">
    <text evidence="2">Belongs to the outer membrane factor (OMF) (TC 1.B.17) family.</text>
</comment>
<evidence type="ECO:0000256" key="5">
    <source>
        <dbReference type="ARBA" id="ARBA00022692"/>
    </source>
</evidence>
<keyword evidence="8" id="KW-0732">Signal</keyword>
<evidence type="ECO:0000256" key="8">
    <source>
        <dbReference type="SAM" id="SignalP"/>
    </source>
</evidence>
<sequence>MKPKIGSLLFVLLTLAGTARSQDLLSLEEAIVLALKNNYDIRLARNDSASFALDDSYANWAYAPRLNATASKVWNNNAQKQELANGTKRDTSGLKSNVLQSSINLNWTLFDGLKMFATRERVAELERLGALGVKNQVVNTVAEVVTNYYGIVRQKQQLQAIIEQKSISEERVKLADKKLSVGLGAKPELLQAKVDLNAFTAAQLQQNTLIAQLKETLNQLIGLDKSAHYDVLDSIPINQDLTLENVRNNLEKTNPQLLIAQKNISIAELIYKERRGDRFPVVSFNSAYNFSRNENKAVINNFTPLFNQNSGLNYGFSMQIPIFNGFNAKRLQQQARLDVMQQEILFDNQRTLLDVQVNNAFRDYELQKRNLDLEDDNIVLAKENVFIALERFKQGVSTYIELREAQISLNDAYNRLIAARFNAKVAEVELMRLKGELIR</sequence>
<dbReference type="PANTHER" id="PTHR30026:SF20">
    <property type="entry name" value="OUTER MEMBRANE PROTEIN TOLC"/>
    <property type="match status" value="1"/>
</dbReference>
<dbReference type="AlphaFoldDB" id="A0A0C1ILH5"/>
<keyword evidence="6" id="KW-0472">Membrane</keyword>
<dbReference type="PANTHER" id="PTHR30026">
    <property type="entry name" value="OUTER MEMBRANE PROTEIN TOLC"/>
    <property type="match status" value="1"/>
</dbReference>
<dbReference type="InterPro" id="IPR051906">
    <property type="entry name" value="TolC-like"/>
</dbReference>
<dbReference type="GO" id="GO:0015288">
    <property type="term" value="F:porin activity"/>
    <property type="evidence" value="ECO:0007669"/>
    <property type="project" value="TreeGrafter"/>
</dbReference>
<keyword evidence="4" id="KW-1134">Transmembrane beta strand</keyword>
<keyword evidence="5" id="KW-0812">Transmembrane</keyword>
<dbReference type="GO" id="GO:1990281">
    <property type="term" value="C:efflux pump complex"/>
    <property type="evidence" value="ECO:0007669"/>
    <property type="project" value="TreeGrafter"/>
</dbReference>
<evidence type="ECO:0000256" key="4">
    <source>
        <dbReference type="ARBA" id="ARBA00022452"/>
    </source>
</evidence>
<protein>
    <recommendedName>
        <fullName evidence="11">Transporter</fullName>
    </recommendedName>
</protein>
<dbReference type="OrthoDB" id="9771205at2"/>
<evidence type="ECO:0000256" key="6">
    <source>
        <dbReference type="ARBA" id="ARBA00023136"/>
    </source>
</evidence>
<organism evidence="9 10">
    <name type="scientific">Flavihumibacter solisilvae</name>
    <dbReference type="NCBI Taxonomy" id="1349421"/>
    <lineage>
        <taxon>Bacteria</taxon>
        <taxon>Pseudomonadati</taxon>
        <taxon>Bacteroidota</taxon>
        <taxon>Chitinophagia</taxon>
        <taxon>Chitinophagales</taxon>
        <taxon>Chitinophagaceae</taxon>
        <taxon>Flavihumibacter</taxon>
    </lineage>
</organism>
<evidence type="ECO:0000313" key="10">
    <source>
        <dbReference type="Proteomes" id="UP000031408"/>
    </source>
</evidence>
<dbReference type="RefSeq" id="WP_039139235.1">
    <property type="nucleotide sequence ID" value="NZ_JSVC01000009.1"/>
</dbReference>
<dbReference type="Proteomes" id="UP000031408">
    <property type="component" value="Unassembled WGS sequence"/>
</dbReference>
<gene>
    <name evidence="9" type="ORF">OI18_09315</name>
</gene>
<comment type="caution">
    <text evidence="9">The sequence shown here is derived from an EMBL/GenBank/DDBJ whole genome shotgun (WGS) entry which is preliminary data.</text>
</comment>
<dbReference type="Pfam" id="PF02321">
    <property type="entry name" value="OEP"/>
    <property type="match status" value="2"/>
</dbReference>
<feature type="signal peptide" evidence="8">
    <location>
        <begin position="1"/>
        <end position="21"/>
    </location>
</feature>
<proteinExistence type="inferred from homology"/>